<gene>
    <name evidence="2" type="ORF">SAMN05660742_10253</name>
</gene>
<dbReference type="STRING" id="84035.SAMN05660742_10253"/>
<dbReference type="InterPro" id="IPR052544">
    <property type="entry name" value="Bacteriocin_Proc_Enz"/>
</dbReference>
<name>A0A1H6V0B9_9FIRM</name>
<dbReference type="PANTHER" id="PTHR43745:SF2">
    <property type="entry name" value="NITROREDUCTASE MJ1384-RELATED"/>
    <property type="match status" value="1"/>
</dbReference>
<dbReference type="AlphaFoldDB" id="A0A1H6V0B9"/>
<dbReference type="InterPro" id="IPR020051">
    <property type="entry name" value="SagB-type_dehydrogenase"/>
</dbReference>
<dbReference type="SUPFAM" id="SSF55469">
    <property type="entry name" value="FMN-dependent nitroreductase-like"/>
    <property type="match status" value="1"/>
</dbReference>
<evidence type="ECO:0000313" key="3">
    <source>
        <dbReference type="Proteomes" id="UP000199662"/>
    </source>
</evidence>
<dbReference type="EMBL" id="FNZK01000002">
    <property type="protein sequence ID" value="SEI95297.1"/>
    <property type="molecule type" value="Genomic_DNA"/>
</dbReference>
<dbReference type="CDD" id="cd02142">
    <property type="entry name" value="McbC_SagB-like_oxidoreductase"/>
    <property type="match status" value="1"/>
</dbReference>
<dbReference type="InterPro" id="IPR029479">
    <property type="entry name" value="Nitroreductase"/>
</dbReference>
<dbReference type="Gene3D" id="3.40.109.10">
    <property type="entry name" value="NADH Oxidase"/>
    <property type="match status" value="1"/>
</dbReference>
<sequence length="244" mass="27233">MEQSIGQEYMKQSTCANCSDCDRDKKLTPPPLQLPYAEDSSIIKLPEPDMLADQEINFLELIELRTSVRQYHETPLTLAELSYLLWCTQGVKMAMPQGTSIRNVPSAGARHALETYLYINRVEGVTPGLYRFLALEHALLLVQSGEELNEVMVPAFKNPKMVKTCAVTFIWMAVLERMAYAYGQRAYRYLHLDAGHVCQNLYLAARTINSGVCAIGAFDDERLNAVLGVDGESQFAIYAAAVGK</sequence>
<dbReference type="InterPro" id="IPR000415">
    <property type="entry name" value="Nitroreductase-like"/>
</dbReference>
<evidence type="ECO:0000259" key="1">
    <source>
        <dbReference type="Pfam" id="PF00881"/>
    </source>
</evidence>
<proteinExistence type="predicted"/>
<dbReference type="Pfam" id="PF00881">
    <property type="entry name" value="Nitroreductase"/>
    <property type="match status" value="1"/>
</dbReference>
<accession>A0A1H6V0B9</accession>
<dbReference type="NCBIfam" id="TIGR03605">
    <property type="entry name" value="antibiot_sagB"/>
    <property type="match status" value="1"/>
</dbReference>
<protein>
    <submittedName>
        <fullName evidence="2">SagB-type dehydrogenase domain-containing protein</fullName>
    </submittedName>
</protein>
<organism evidence="2 3">
    <name type="scientific">Propionispira arboris</name>
    <dbReference type="NCBI Taxonomy" id="84035"/>
    <lineage>
        <taxon>Bacteria</taxon>
        <taxon>Bacillati</taxon>
        <taxon>Bacillota</taxon>
        <taxon>Negativicutes</taxon>
        <taxon>Selenomonadales</taxon>
        <taxon>Selenomonadaceae</taxon>
        <taxon>Propionispira</taxon>
    </lineage>
</organism>
<evidence type="ECO:0000313" key="2">
    <source>
        <dbReference type="EMBL" id="SEI95297.1"/>
    </source>
</evidence>
<reference evidence="2 3" key="1">
    <citation type="submission" date="2016-10" db="EMBL/GenBank/DDBJ databases">
        <authorList>
            <person name="de Groot N.N."/>
        </authorList>
    </citation>
    <scope>NUCLEOTIDE SEQUENCE [LARGE SCALE GENOMIC DNA]</scope>
    <source>
        <strain evidence="2 3">DSM 2179</strain>
    </source>
</reference>
<dbReference type="GO" id="GO:0016491">
    <property type="term" value="F:oxidoreductase activity"/>
    <property type="evidence" value="ECO:0007669"/>
    <property type="project" value="InterPro"/>
</dbReference>
<keyword evidence="3" id="KW-1185">Reference proteome</keyword>
<dbReference type="PANTHER" id="PTHR43745">
    <property type="entry name" value="NITROREDUCTASE MJ1384-RELATED"/>
    <property type="match status" value="1"/>
</dbReference>
<dbReference type="RefSeq" id="WP_091828808.1">
    <property type="nucleotide sequence ID" value="NZ_FNZK01000002.1"/>
</dbReference>
<feature type="domain" description="Nitroreductase" evidence="1">
    <location>
        <begin position="64"/>
        <end position="244"/>
    </location>
</feature>
<dbReference type="Proteomes" id="UP000199662">
    <property type="component" value="Unassembled WGS sequence"/>
</dbReference>